<gene>
    <name evidence="6" type="ORF">C1SCF055_LOCUS3880</name>
</gene>
<evidence type="ECO:0000256" key="3">
    <source>
        <dbReference type="SAM" id="Phobius"/>
    </source>
</evidence>
<evidence type="ECO:0000259" key="5">
    <source>
        <dbReference type="SMART" id="SM00223"/>
    </source>
</evidence>
<keyword evidence="1" id="KW-0677">Repeat</keyword>
<dbReference type="GO" id="GO:0005576">
    <property type="term" value="C:extracellular region"/>
    <property type="evidence" value="ECO:0007669"/>
    <property type="project" value="InterPro"/>
</dbReference>
<dbReference type="AlphaFoldDB" id="A0A9P1BLJ5"/>
<evidence type="ECO:0000256" key="4">
    <source>
        <dbReference type="SAM" id="SignalP"/>
    </source>
</evidence>
<reference evidence="6" key="1">
    <citation type="submission" date="2022-10" db="EMBL/GenBank/DDBJ databases">
        <authorList>
            <person name="Chen Y."/>
            <person name="Dougan E. K."/>
            <person name="Chan C."/>
            <person name="Rhodes N."/>
            <person name="Thang M."/>
        </authorList>
    </citation>
    <scope>NUCLEOTIDE SEQUENCE</scope>
</reference>
<reference evidence="7 8" key="2">
    <citation type="submission" date="2024-05" db="EMBL/GenBank/DDBJ databases">
        <authorList>
            <person name="Chen Y."/>
            <person name="Shah S."/>
            <person name="Dougan E. K."/>
            <person name="Thang M."/>
            <person name="Chan C."/>
        </authorList>
    </citation>
    <scope>NUCLEOTIDE SEQUENCE [LARGE SCALE GENOMIC DNA]</scope>
</reference>
<dbReference type="InterPro" id="IPR000177">
    <property type="entry name" value="Apple"/>
</dbReference>
<comment type="caution">
    <text evidence="6">The sequence shown here is derived from an EMBL/GenBank/DDBJ whole genome shotgun (WGS) entry which is preliminary data.</text>
</comment>
<organism evidence="6">
    <name type="scientific">Cladocopium goreaui</name>
    <dbReference type="NCBI Taxonomy" id="2562237"/>
    <lineage>
        <taxon>Eukaryota</taxon>
        <taxon>Sar</taxon>
        <taxon>Alveolata</taxon>
        <taxon>Dinophyceae</taxon>
        <taxon>Suessiales</taxon>
        <taxon>Symbiodiniaceae</taxon>
        <taxon>Cladocopium</taxon>
    </lineage>
</organism>
<keyword evidence="2" id="KW-1015">Disulfide bond</keyword>
<dbReference type="EMBL" id="CAMXCT010000213">
    <property type="protein sequence ID" value="CAI3975579.1"/>
    <property type="molecule type" value="Genomic_DNA"/>
</dbReference>
<feature type="signal peptide" evidence="4">
    <location>
        <begin position="1"/>
        <end position="16"/>
    </location>
</feature>
<dbReference type="OrthoDB" id="442067at2759"/>
<keyword evidence="4" id="KW-0732">Signal</keyword>
<dbReference type="GO" id="GO:0006508">
    <property type="term" value="P:proteolysis"/>
    <property type="evidence" value="ECO:0007669"/>
    <property type="project" value="InterPro"/>
</dbReference>
<evidence type="ECO:0000313" key="6">
    <source>
        <dbReference type="EMBL" id="CAI3975579.1"/>
    </source>
</evidence>
<feature type="chain" id="PRO_5043269560" evidence="4">
    <location>
        <begin position="17"/>
        <end position="709"/>
    </location>
</feature>
<sequence length="709" mass="75219">MAWKFCALAAVLCTEAAEVPLGCFLYGWKISDAIWGTPNPVNATDALHCQQICVNTPHCETFGFQPAWKDCWLGSKMQVPARSSAVSFVSGPAKCAVAGQFGTGLSASPACALSPSSDFPGDTALQSASDFADGMVPVPLQCWPHLPNGELALCKGLPVETLEDTATGWPGKCLGLARTDLPMTEDCESSCRGNVSCASFQEVRTEGGLLQCWQGTGYDCFRDDAQVNVVQAKRFMHGHYRVLKDLRGYEVTGLQYAFEGSFFSDVNEAVKMCNHTCLSNIGCHAWRFSTGDGCWFDDPLRGSLTYPPSSKDFISNTEAAALVVAGEYIQRLCEVPQDLTGSTTFTSTLLPQIAVPLPGVVTPNVSAALPTVALPSLTTLAPTLAPNASNHTAATAAATAAASAAAAAATAASAAAGVAATPTMAPLPEPVTPVPVTPVTLPTTTEPVATPPTTLRRHELNAKSRFFRLGSGQVFYKDENMVLHRVNGGCKDQGCVSEECASALEISEMIANSQALGEDFNCDLLAPTHGGSSGSGFNWTALFVSILFVIGCCSVCSFLAPQKYLVRRFPWLDSYLPSWFSGARHEPFMKLQEGRTYRGVQSMYEEDQLPLMYPGGPQFARAGVPPMAASMPPMAAMSSLPPTQHLAPQMQSPENLWGSQYPGPLPPVDAGYDLVTVTPTGIEVTPLGETPPAGVPIVNPSFPMPVQYT</sequence>
<proteinExistence type="predicted"/>
<dbReference type="EMBL" id="CAMXCT020000213">
    <property type="protein sequence ID" value="CAL1128954.1"/>
    <property type="molecule type" value="Genomic_DNA"/>
</dbReference>
<name>A0A9P1BLJ5_9DINO</name>
<accession>A0A9P1BLJ5</accession>
<keyword evidence="8" id="KW-1185">Reference proteome</keyword>
<evidence type="ECO:0000256" key="1">
    <source>
        <dbReference type="ARBA" id="ARBA00022737"/>
    </source>
</evidence>
<evidence type="ECO:0000313" key="7">
    <source>
        <dbReference type="EMBL" id="CAL4762891.1"/>
    </source>
</evidence>
<evidence type="ECO:0000313" key="8">
    <source>
        <dbReference type="Proteomes" id="UP001152797"/>
    </source>
</evidence>
<dbReference type="SMART" id="SM00223">
    <property type="entry name" value="APPLE"/>
    <property type="match status" value="1"/>
</dbReference>
<dbReference type="Proteomes" id="UP001152797">
    <property type="component" value="Unassembled WGS sequence"/>
</dbReference>
<dbReference type="Gene3D" id="3.50.4.10">
    <property type="entry name" value="Hepatocyte Growth Factor"/>
    <property type="match status" value="1"/>
</dbReference>
<keyword evidence="3" id="KW-0472">Membrane</keyword>
<evidence type="ECO:0000256" key="2">
    <source>
        <dbReference type="ARBA" id="ARBA00023157"/>
    </source>
</evidence>
<dbReference type="EMBL" id="CAMXCT030000213">
    <property type="protein sequence ID" value="CAL4762891.1"/>
    <property type="molecule type" value="Genomic_DNA"/>
</dbReference>
<protein>
    <submittedName>
        <fullName evidence="7">Apple domain-containing protein</fullName>
    </submittedName>
</protein>
<keyword evidence="3" id="KW-1133">Transmembrane helix</keyword>
<keyword evidence="3" id="KW-0812">Transmembrane</keyword>
<dbReference type="SUPFAM" id="SSF57414">
    <property type="entry name" value="Hairpin loop containing domain-like"/>
    <property type="match status" value="1"/>
</dbReference>
<feature type="transmembrane region" description="Helical" evidence="3">
    <location>
        <begin position="539"/>
        <end position="560"/>
    </location>
</feature>
<feature type="domain" description="Apple" evidence="5">
    <location>
        <begin position="23"/>
        <end position="95"/>
    </location>
</feature>